<keyword evidence="2" id="KW-1185">Reference proteome</keyword>
<protein>
    <submittedName>
        <fullName evidence="1">Uncharacterized protein</fullName>
    </submittedName>
</protein>
<organism evidence="1 2">
    <name type="scientific">Eumeta variegata</name>
    <name type="common">Bagworm moth</name>
    <name type="synonym">Eumeta japonica</name>
    <dbReference type="NCBI Taxonomy" id="151549"/>
    <lineage>
        <taxon>Eukaryota</taxon>
        <taxon>Metazoa</taxon>
        <taxon>Ecdysozoa</taxon>
        <taxon>Arthropoda</taxon>
        <taxon>Hexapoda</taxon>
        <taxon>Insecta</taxon>
        <taxon>Pterygota</taxon>
        <taxon>Neoptera</taxon>
        <taxon>Endopterygota</taxon>
        <taxon>Lepidoptera</taxon>
        <taxon>Glossata</taxon>
        <taxon>Ditrysia</taxon>
        <taxon>Tineoidea</taxon>
        <taxon>Psychidae</taxon>
        <taxon>Oiketicinae</taxon>
        <taxon>Eumeta</taxon>
    </lineage>
</organism>
<feature type="non-terminal residue" evidence="1">
    <location>
        <position position="75"/>
    </location>
</feature>
<dbReference type="EMBL" id="BGZK01002338">
    <property type="protein sequence ID" value="GBP93104.1"/>
    <property type="molecule type" value="Genomic_DNA"/>
</dbReference>
<evidence type="ECO:0000313" key="2">
    <source>
        <dbReference type="Proteomes" id="UP000299102"/>
    </source>
</evidence>
<reference evidence="1 2" key="1">
    <citation type="journal article" date="2019" name="Commun. Biol.">
        <title>The bagworm genome reveals a unique fibroin gene that provides high tensile strength.</title>
        <authorList>
            <person name="Kono N."/>
            <person name="Nakamura H."/>
            <person name="Ohtoshi R."/>
            <person name="Tomita M."/>
            <person name="Numata K."/>
            <person name="Arakawa K."/>
        </authorList>
    </citation>
    <scope>NUCLEOTIDE SEQUENCE [LARGE SCALE GENOMIC DNA]</scope>
</reference>
<name>A0A4C2A1F3_EUMVA</name>
<comment type="caution">
    <text evidence="1">The sequence shown here is derived from an EMBL/GenBank/DDBJ whole genome shotgun (WGS) entry which is preliminary data.</text>
</comment>
<dbReference type="Proteomes" id="UP000299102">
    <property type="component" value="Unassembled WGS sequence"/>
</dbReference>
<dbReference type="AlphaFoldDB" id="A0A4C2A1F3"/>
<accession>A0A4C2A1F3</accession>
<sequence length="75" mass="8444">MPRVGREATLALMLIRRDAQSDRDVGDAGADAGPALHRPPIFIDSMMPYFSLLRPHKRNVRVTSQPTDRECIERA</sequence>
<gene>
    <name evidence="1" type="ORF">EVAR_68172_1</name>
</gene>
<evidence type="ECO:0000313" key="1">
    <source>
        <dbReference type="EMBL" id="GBP93104.1"/>
    </source>
</evidence>
<proteinExistence type="predicted"/>